<evidence type="ECO:0000313" key="2">
    <source>
        <dbReference type="EMBL" id="MCP9201447.1"/>
    </source>
</evidence>
<protein>
    <submittedName>
        <fullName evidence="2">Uncharacterized protein</fullName>
    </submittedName>
</protein>
<dbReference type="Proteomes" id="UP001155280">
    <property type="component" value="Unassembled WGS sequence"/>
</dbReference>
<dbReference type="EMBL" id="JANCNS010000003">
    <property type="protein sequence ID" value="MCP9201447.1"/>
    <property type="molecule type" value="Genomic_DNA"/>
</dbReference>
<dbReference type="AlphaFoldDB" id="A0A9X2L065"/>
<reference evidence="2" key="1">
    <citation type="submission" date="2022-07" db="EMBL/GenBank/DDBJ databases">
        <title>Gramela sediminis sp. nov., isolated from deep-sea sediment of the Indian Ocean.</title>
        <authorList>
            <person name="Shi H."/>
        </authorList>
    </citation>
    <scope>NUCLEOTIDE SEQUENCE</scope>
    <source>
        <strain evidence="2">GC03-9</strain>
    </source>
</reference>
<feature type="transmembrane region" description="Helical" evidence="1">
    <location>
        <begin position="109"/>
        <end position="131"/>
    </location>
</feature>
<proteinExistence type="predicted"/>
<accession>A0A9X2L065</accession>
<gene>
    <name evidence="2" type="ORF">MKO06_16175</name>
</gene>
<feature type="transmembrane region" description="Helical" evidence="1">
    <location>
        <begin position="84"/>
        <end position="103"/>
    </location>
</feature>
<dbReference type="RefSeq" id="WP_241552302.1">
    <property type="nucleotide sequence ID" value="NZ_JANCNS010000003.1"/>
</dbReference>
<keyword evidence="1" id="KW-1133">Transmembrane helix</keyword>
<organism evidence="2 3">
    <name type="scientific">Christiangramia oceanisediminis</name>
    <dbReference type="NCBI Taxonomy" id="2920386"/>
    <lineage>
        <taxon>Bacteria</taxon>
        <taxon>Pseudomonadati</taxon>
        <taxon>Bacteroidota</taxon>
        <taxon>Flavobacteriia</taxon>
        <taxon>Flavobacteriales</taxon>
        <taxon>Flavobacteriaceae</taxon>
        <taxon>Christiangramia</taxon>
    </lineage>
</organism>
<name>A0A9X2L065_9FLAO</name>
<sequence length="143" mass="16741">MLRWKYINGYRGPDTLVFILESGEKLKFRPSIFTWKDIESEFLKDFGVRIAQFHSGRAHGEVFKKLMNSGYIEQLRGKIARCNFLIWINLAAMFLFFVLGIFIQGGSNSVYWIVFCITIQVFLVVNTRLSFLNNELREATRID</sequence>
<evidence type="ECO:0000313" key="3">
    <source>
        <dbReference type="Proteomes" id="UP001155280"/>
    </source>
</evidence>
<evidence type="ECO:0000256" key="1">
    <source>
        <dbReference type="SAM" id="Phobius"/>
    </source>
</evidence>
<keyword evidence="1" id="KW-0812">Transmembrane</keyword>
<keyword evidence="3" id="KW-1185">Reference proteome</keyword>
<keyword evidence="1" id="KW-0472">Membrane</keyword>
<comment type="caution">
    <text evidence="2">The sequence shown here is derived from an EMBL/GenBank/DDBJ whole genome shotgun (WGS) entry which is preliminary data.</text>
</comment>